<dbReference type="GO" id="GO:0005886">
    <property type="term" value="C:plasma membrane"/>
    <property type="evidence" value="ECO:0007669"/>
    <property type="project" value="UniProtKB-SubCell"/>
</dbReference>
<sequence>MMKPRFRWAIAALALSLFSLAPILWQLLTSIKVNADIAAIPTIYWPRQWTVEHYQALWQQTPAFGRYLLNSAVVSAIATLAALLIGTPCAYAIARRRDRSSQVLVGSLLLVTLFPYVLLFQGLLEVVRWLQWGNNYAALVVPYTALNLPLVILLLRSFFEQLPPELEEAAQIDGLSLGQRLWLILVPLTAPALVTAGILAFIFSWNEYVLALSFISQQALKTVPIAVAEIGGISIFDVPYGDIAAATVVATLPLIGLVLVAQRRILEGLTAGAVKG</sequence>
<comment type="similarity">
    <text evidence="7">Belongs to the binding-protein-dependent transport system permease family.</text>
</comment>
<reference evidence="9 10" key="1">
    <citation type="journal article" date="2007" name="Photosyn. Res.">
        <title>Complete nucleotide sequence of the freshwater unicellular cyanobacterium Synechococcus elongatus PCC 6301 chromosome: gene content and organization.</title>
        <authorList>
            <person name="Sugita C."/>
            <person name="Ogata K."/>
            <person name="Shikata M."/>
            <person name="Jikuya H."/>
            <person name="Takano J."/>
            <person name="Furumichi M."/>
            <person name="Kanehisa M."/>
            <person name="Omata T."/>
            <person name="Sugiura M."/>
            <person name="Sugita M."/>
        </authorList>
    </citation>
    <scope>NUCLEOTIDE SEQUENCE [LARGE SCALE GENOMIC DNA]</scope>
    <source>
        <strain evidence="10">ATCC 27144 / PCC 6301 / SAUG 1402/1</strain>
    </source>
</reference>
<accession>A0A0H3K6N3</accession>
<dbReference type="PANTHER" id="PTHR32243:SF18">
    <property type="entry name" value="INNER MEMBRANE ABC TRANSPORTER PERMEASE PROTEIN YCJP"/>
    <property type="match status" value="1"/>
</dbReference>
<feature type="transmembrane region" description="Helical" evidence="7">
    <location>
        <begin position="103"/>
        <end position="124"/>
    </location>
</feature>
<proteinExistence type="inferred from homology"/>
<evidence type="ECO:0000256" key="6">
    <source>
        <dbReference type="ARBA" id="ARBA00023136"/>
    </source>
</evidence>
<evidence type="ECO:0000256" key="3">
    <source>
        <dbReference type="ARBA" id="ARBA00022475"/>
    </source>
</evidence>
<keyword evidence="6 7" id="KW-0472">Membrane</keyword>
<dbReference type="Pfam" id="PF00528">
    <property type="entry name" value="BPD_transp_1"/>
    <property type="match status" value="1"/>
</dbReference>
<feature type="transmembrane region" description="Helical" evidence="7">
    <location>
        <begin position="180"/>
        <end position="203"/>
    </location>
</feature>
<evidence type="ECO:0000256" key="2">
    <source>
        <dbReference type="ARBA" id="ARBA00022448"/>
    </source>
</evidence>
<dbReference type="Gene3D" id="1.10.3720.10">
    <property type="entry name" value="MetI-like"/>
    <property type="match status" value="1"/>
</dbReference>
<keyword evidence="3" id="KW-1003">Cell membrane</keyword>
<comment type="subcellular location">
    <subcellularLocation>
        <location evidence="1 7">Cell membrane</location>
        <topology evidence="1 7">Multi-pass membrane protein</topology>
    </subcellularLocation>
</comment>
<feature type="domain" description="ABC transmembrane type-1" evidence="8">
    <location>
        <begin position="68"/>
        <end position="261"/>
    </location>
</feature>
<dbReference type="SUPFAM" id="SSF161098">
    <property type="entry name" value="MetI-like"/>
    <property type="match status" value="1"/>
</dbReference>
<evidence type="ECO:0000256" key="1">
    <source>
        <dbReference type="ARBA" id="ARBA00004651"/>
    </source>
</evidence>
<dbReference type="eggNOG" id="COG0395">
    <property type="taxonomic scope" value="Bacteria"/>
</dbReference>
<evidence type="ECO:0000256" key="5">
    <source>
        <dbReference type="ARBA" id="ARBA00022989"/>
    </source>
</evidence>
<name>A0A0H3K6N3_SYNP6</name>
<dbReference type="AlphaFoldDB" id="A0A0H3K6N3"/>
<dbReference type="EMBL" id="AP008231">
    <property type="protein sequence ID" value="BAD78784.1"/>
    <property type="molecule type" value="Genomic_DNA"/>
</dbReference>
<dbReference type="CDD" id="cd06261">
    <property type="entry name" value="TM_PBP2"/>
    <property type="match status" value="1"/>
</dbReference>
<dbReference type="InterPro" id="IPR000515">
    <property type="entry name" value="MetI-like"/>
</dbReference>
<evidence type="ECO:0000259" key="8">
    <source>
        <dbReference type="PROSITE" id="PS50928"/>
    </source>
</evidence>
<evidence type="ECO:0000313" key="10">
    <source>
        <dbReference type="Proteomes" id="UP000001175"/>
    </source>
</evidence>
<evidence type="ECO:0000256" key="4">
    <source>
        <dbReference type="ARBA" id="ARBA00022692"/>
    </source>
</evidence>
<evidence type="ECO:0000256" key="7">
    <source>
        <dbReference type="RuleBase" id="RU363032"/>
    </source>
</evidence>
<dbReference type="PROSITE" id="PS50928">
    <property type="entry name" value="ABC_TM1"/>
    <property type="match status" value="1"/>
</dbReference>
<organism evidence="9 10">
    <name type="scientific">Synechococcus sp. (strain ATCC 27144 / PCC 6301 / SAUG 1402/1)</name>
    <name type="common">Anacystis nidulans</name>
    <dbReference type="NCBI Taxonomy" id="269084"/>
    <lineage>
        <taxon>Bacteria</taxon>
        <taxon>Bacillati</taxon>
        <taxon>Cyanobacteriota</taxon>
        <taxon>Cyanophyceae</taxon>
        <taxon>Synechococcales</taxon>
        <taxon>Synechococcaceae</taxon>
        <taxon>Synechococcus</taxon>
    </lineage>
</organism>
<feature type="transmembrane region" description="Helical" evidence="7">
    <location>
        <begin position="136"/>
        <end position="159"/>
    </location>
</feature>
<dbReference type="GO" id="GO:0055085">
    <property type="term" value="P:transmembrane transport"/>
    <property type="evidence" value="ECO:0007669"/>
    <property type="project" value="InterPro"/>
</dbReference>
<keyword evidence="5 7" id="KW-1133">Transmembrane helix</keyword>
<gene>
    <name evidence="9" type="ordered locus">syc0594_d</name>
</gene>
<keyword evidence="4 7" id="KW-0812">Transmembrane</keyword>
<protein>
    <submittedName>
        <fullName evidence="9">Permease protein of sugar ABC transporter</fullName>
    </submittedName>
</protein>
<feature type="transmembrane region" description="Helical" evidence="7">
    <location>
        <begin position="67"/>
        <end position="91"/>
    </location>
</feature>
<dbReference type="InterPro" id="IPR050901">
    <property type="entry name" value="BP-dep_ABC_trans_perm"/>
</dbReference>
<evidence type="ECO:0000313" key="9">
    <source>
        <dbReference type="EMBL" id="BAD78784.1"/>
    </source>
</evidence>
<keyword evidence="2 7" id="KW-0813">Transport</keyword>
<feature type="transmembrane region" description="Helical" evidence="7">
    <location>
        <begin position="243"/>
        <end position="261"/>
    </location>
</feature>
<dbReference type="KEGG" id="syc:syc0594_d"/>
<dbReference type="PANTHER" id="PTHR32243">
    <property type="entry name" value="MALTOSE TRANSPORT SYSTEM PERMEASE-RELATED"/>
    <property type="match status" value="1"/>
</dbReference>
<dbReference type="Proteomes" id="UP000001175">
    <property type="component" value="Chromosome"/>
</dbReference>
<dbReference type="InterPro" id="IPR035906">
    <property type="entry name" value="MetI-like_sf"/>
</dbReference>